<proteinExistence type="predicted"/>
<reference evidence="1" key="2">
    <citation type="submission" date="2022-06" db="UniProtKB">
        <authorList>
            <consortium name="EnsemblMetazoa"/>
        </authorList>
    </citation>
    <scope>IDENTIFICATION</scope>
    <source>
        <strain evidence="1">DF5081</strain>
    </source>
</reference>
<name>A0A8R1EGJ0_CAEJA</name>
<sequence>MLVHDVGEYEKEYKPLILDPTVGYIRHYRDVHLSNWMSRNKDILEQWKPFENTTYNEPLKSKLLINVLQVLNEVYGT</sequence>
<keyword evidence="2" id="KW-1185">Reference proteome</keyword>
<dbReference type="Proteomes" id="UP000005237">
    <property type="component" value="Unassembled WGS sequence"/>
</dbReference>
<dbReference type="AlphaFoldDB" id="A0A8R1EGJ0"/>
<dbReference type="EnsemblMetazoa" id="CJA36410.1">
    <property type="protein sequence ID" value="CJA36410.1"/>
    <property type="gene ID" value="WBGene00212257"/>
</dbReference>
<reference evidence="2" key="1">
    <citation type="submission" date="2010-08" db="EMBL/GenBank/DDBJ databases">
        <authorList>
            <consortium name="Caenorhabditis japonica Sequencing Consortium"/>
            <person name="Wilson R.K."/>
        </authorList>
    </citation>
    <scope>NUCLEOTIDE SEQUENCE [LARGE SCALE GENOMIC DNA]</scope>
    <source>
        <strain evidence="2">DF5081</strain>
    </source>
</reference>
<accession>A0A8R1EGJ0</accession>
<evidence type="ECO:0000313" key="2">
    <source>
        <dbReference type="Proteomes" id="UP000005237"/>
    </source>
</evidence>
<protein>
    <submittedName>
        <fullName evidence="1">Glycosyltransferase family 92 protein</fullName>
    </submittedName>
</protein>
<organism evidence="1 2">
    <name type="scientific">Caenorhabditis japonica</name>
    <dbReference type="NCBI Taxonomy" id="281687"/>
    <lineage>
        <taxon>Eukaryota</taxon>
        <taxon>Metazoa</taxon>
        <taxon>Ecdysozoa</taxon>
        <taxon>Nematoda</taxon>
        <taxon>Chromadorea</taxon>
        <taxon>Rhabditida</taxon>
        <taxon>Rhabditina</taxon>
        <taxon>Rhabditomorpha</taxon>
        <taxon>Rhabditoidea</taxon>
        <taxon>Rhabditidae</taxon>
        <taxon>Peloderinae</taxon>
        <taxon>Caenorhabditis</taxon>
    </lineage>
</organism>
<evidence type="ECO:0000313" key="1">
    <source>
        <dbReference type="EnsemblMetazoa" id="CJA36410.1"/>
    </source>
</evidence>